<comment type="caution">
    <text evidence="4">The sequence shown here is derived from an EMBL/GenBank/DDBJ whole genome shotgun (WGS) entry which is preliminary data.</text>
</comment>
<proteinExistence type="predicted"/>
<feature type="transmembrane region" description="Helical" evidence="2">
    <location>
        <begin position="71"/>
        <end position="90"/>
    </location>
</feature>
<gene>
    <name evidence="4" type="ORF">J0911_07745</name>
</gene>
<name>A0ABS3I921_9MICO</name>
<keyword evidence="2" id="KW-0472">Membrane</keyword>
<feature type="region of interest" description="Disordered" evidence="1">
    <location>
        <begin position="285"/>
        <end position="313"/>
    </location>
</feature>
<feature type="transmembrane region" description="Helical" evidence="2">
    <location>
        <begin position="231"/>
        <end position="251"/>
    </location>
</feature>
<dbReference type="RefSeq" id="WP_207274885.1">
    <property type="nucleotide sequence ID" value="NZ_JAFMPK010000029.1"/>
</dbReference>
<sequence>MLRIQGAHGAAYGGAPGRGLPDTGTLPANRARLPTTPQVPELAAGRPVSDVVGRVRADLRAARSGAVAQPWITPATVGVVLLLAFVWMVLQVVSAGPFVAWDWAAREWVYARRAQGGMATFLEVQAFVTGERWATVPVVMGAGALVAHRRGTLRPLYAVMAGLATIAAIGYPVKFGLGRSSPVTGVDLLFAGGQAFPSGHAANTAFTATMVVFLLFGSAGLRPDRRRFRRGVVVVVALLAVSGPLVAWMGYHWLSDIPAGWLMGFIALCVSLTVLHWPERAEAAVPDEARTGHEPPPAPSPVPRRTIVPGTGT</sequence>
<evidence type="ECO:0000313" key="5">
    <source>
        <dbReference type="Proteomes" id="UP000664617"/>
    </source>
</evidence>
<dbReference type="Pfam" id="PF01569">
    <property type="entry name" value="PAP2"/>
    <property type="match status" value="1"/>
</dbReference>
<feature type="transmembrane region" description="Helical" evidence="2">
    <location>
        <begin position="200"/>
        <end position="219"/>
    </location>
</feature>
<evidence type="ECO:0000256" key="1">
    <source>
        <dbReference type="SAM" id="MobiDB-lite"/>
    </source>
</evidence>
<dbReference type="SUPFAM" id="SSF48317">
    <property type="entry name" value="Acid phosphatase/Vanadium-dependent haloperoxidase"/>
    <property type="match status" value="1"/>
</dbReference>
<accession>A0ABS3I921</accession>
<feature type="region of interest" description="Disordered" evidence="1">
    <location>
        <begin position="1"/>
        <end position="36"/>
    </location>
</feature>
<keyword evidence="5" id="KW-1185">Reference proteome</keyword>
<evidence type="ECO:0000313" key="4">
    <source>
        <dbReference type="EMBL" id="MBO0608923.1"/>
    </source>
</evidence>
<dbReference type="InterPro" id="IPR036938">
    <property type="entry name" value="PAP2/HPO_sf"/>
</dbReference>
<feature type="compositionally biased region" description="Low complexity" evidence="1">
    <location>
        <begin position="1"/>
        <end position="10"/>
    </location>
</feature>
<feature type="domain" description="Phosphatidic acid phosphatase type 2/haloperoxidase" evidence="3">
    <location>
        <begin position="153"/>
        <end position="272"/>
    </location>
</feature>
<dbReference type="InterPro" id="IPR000326">
    <property type="entry name" value="PAP2/HPO"/>
</dbReference>
<feature type="transmembrane region" description="Helical" evidence="2">
    <location>
        <begin position="156"/>
        <end position="173"/>
    </location>
</feature>
<keyword evidence="2" id="KW-1133">Transmembrane helix</keyword>
<feature type="transmembrane region" description="Helical" evidence="2">
    <location>
        <begin position="257"/>
        <end position="277"/>
    </location>
</feature>
<dbReference type="SMART" id="SM00014">
    <property type="entry name" value="acidPPc"/>
    <property type="match status" value="1"/>
</dbReference>
<reference evidence="5" key="1">
    <citation type="submission" date="2023-07" db="EMBL/GenBank/DDBJ databases">
        <title>Myceligenerans salitolerans sp. nov., a halotolerant actinomycete isolated from a salt lake in Xinjiang, China.</title>
        <authorList>
            <person name="Guan T."/>
        </authorList>
    </citation>
    <scope>NUCLEOTIDE SEQUENCE [LARGE SCALE GENOMIC DNA]</scope>
    <source>
        <strain evidence="5">XHU 5031</strain>
    </source>
</reference>
<organism evidence="4 5">
    <name type="scientific">Myceligenerans salitolerans</name>
    <dbReference type="NCBI Taxonomy" id="1230528"/>
    <lineage>
        <taxon>Bacteria</taxon>
        <taxon>Bacillati</taxon>
        <taxon>Actinomycetota</taxon>
        <taxon>Actinomycetes</taxon>
        <taxon>Micrococcales</taxon>
        <taxon>Promicromonosporaceae</taxon>
        <taxon>Myceligenerans</taxon>
    </lineage>
</organism>
<evidence type="ECO:0000259" key="3">
    <source>
        <dbReference type="SMART" id="SM00014"/>
    </source>
</evidence>
<keyword evidence="2" id="KW-0812">Transmembrane</keyword>
<dbReference type="EMBL" id="JAFMPK010000029">
    <property type="protein sequence ID" value="MBO0608923.1"/>
    <property type="molecule type" value="Genomic_DNA"/>
</dbReference>
<dbReference type="Gene3D" id="1.20.144.10">
    <property type="entry name" value="Phosphatidic acid phosphatase type 2/haloperoxidase"/>
    <property type="match status" value="1"/>
</dbReference>
<dbReference type="Proteomes" id="UP000664617">
    <property type="component" value="Unassembled WGS sequence"/>
</dbReference>
<protein>
    <submittedName>
        <fullName evidence="4">Phosphatase PAP2 family protein</fullName>
    </submittedName>
</protein>
<evidence type="ECO:0000256" key="2">
    <source>
        <dbReference type="SAM" id="Phobius"/>
    </source>
</evidence>